<keyword evidence="9 12" id="KW-0472">Membrane</keyword>
<evidence type="ECO:0000256" key="12">
    <source>
        <dbReference type="RuleBase" id="RU361115"/>
    </source>
</evidence>
<feature type="transmembrane region" description="Helical" evidence="12">
    <location>
        <begin position="205"/>
        <end position="226"/>
    </location>
</feature>
<keyword evidence="7 12" id="KW-1133">Transmembrane helix</keyword>
<dbReference type="PANTHER" id="PTHR11157">
    <property type="entry name" value="FATTY ACID ACYL TRANSFERASE-RELATED"/>
    <property type="match status" value="1"/>
</dbReference>
<keyword evidence="3 12" id="KW-0444">Lipid biosynthesis</keyword>
<keyword evidence="14" id="KW-1185">Reference proteome</keyword>
<comment type="subcellular location">
    <subcellularLocation>
        <location evidence="1">Membrane</location>
        <topology evidence="1">Multi-pass membrane protein</topology>
    </subcellularLocation>
</comment>
<evidence type="ECO:0000256" key="10">
    <source>
        <dbReference type="ARBA" id="ARBA00023160"/>
    </source>
</evidence>
<dbReference type="RefSeq" id="XP_005718424.1">
    <property type="nucleotide sequence ID" value="XM_005718367.1"/>
</dbReference>
<dbReference type="GO" id="GO:0042761">
    <property type="term" value="P:very long-chain fatty acid biosynthetic process"/>
    <property type="evidence" value="ECO:0007669"/>
    <property type="project" value="TreeGrafter"/>
</dbReference>
<feature type="transmembrane region" description="Helical" evidence="12">
    <location>
        <begin position="173"/>
        <end position="193"/>
    </location>
</feature>
<evidence type="ECO:0000256" key="9">
    <source>
        <dbReference type="ARBA" id="ARBA00023136"/>
    </source>
</evidence>
<accession>R7QM39</accession>
<dbReference type="GO" id="GO:0009922">
    <property type="term" value="F:fatty acid elongase activity"/>
    <property type="evidence" value="ECO:0007669"/>
    <property type="project" value="UniProtKB-EC"/>
</dbReference>
<evidence type="ECO:0000256" key="3">
    <source>
        <dbReference type="ARBA" id="ARBA00022516"/>
    </source>
</evidence>
<gene>
    <name evidence="13" type="ORF">CHC_T00009084001</name>
</gene>
<feature type="transmembrane region" description="Helical" evidence="12">
    <location>
        <begin position="148"/>
        <end position="167"/>
    </location>
</feature>
<evidence type="ECO:0000256" key="1">
    <source>
        <dbReference type="ARBA" id="ARBA00004141"/>
    </source>
</evidence>
<dbReference type="GO" id="GO:0034626">
    <property type="term" value="P:fatty acid elongation, polyunsaturated fatty acid"/>
    <property type="evidence" value="ECO:0007669"/>
    <property type="project" value="TreeGrafter"/>
</dbReference>
<feature type="transmembrane region" description="Helical" evidence="12">
    <location>
        <begin position="38"/>
        <end position="59"/>
    </location>
</feature>
<sequence length="280" mass="32803">MQFLTAGFEDSSALFGGKGIARWLSDWRFQPNVTPFSYWAWPVGASVMYVLILFSLRHVMATRKALEFPRILFLHNITLCIASLFLGSWLTYTLADAFVNGLTAYQLVCSRQIYENGHMHMIYYINMFFKVWEFLDTFLLVVRKKQVAFLHAYHHAATLILTWNQLMEHSSPQWVPIVINLWVHVLMYYYYAMSALRIRIWWKKYLTTLQICQFVIDVTIIGYAYFTFIRAGFDDTVCYGTTTGALVGLGVLFSYLLLFVRFYFQTYSKPRSKESAKKVQ</sequence>
<proteinExistence type="inferred from homology"/>
<name>R7QM39_CHOCR</name>
<dbReference type="GO" id="GO:0030148">
    <property type="term" value="P:sphingolipid biosynthetic process"/>
    <property type="evidence" value="ECO:0007669"/>
    <property type="project" value="TreeGrafter"/>
</dbReference>
<dbReference type="OrthoDB" id="434092at2759"/>
<keyword evidence="10 12" id="KW-0275">Fatty acid biosynthesis</keyword>
<keyword evidence="6 12" id="KW-0276">Fatty acid metabolism</keyword>
<dbReference type="GO" id="GO:0019367">
    <property type="term" value="P:fatty acid elongation, saturated fatty acid"/>
    <property type="evidence" value="ECO:0007669"/>
    <property type="project" value="TreeGrafter"/>
</dbReference>
<comment type="catalytic activity">
    <reaction evidence="11">
        <text>a very-long-chain acyl-CoA + malonyl-CoA + H(+) = a very-long-chain 3-oxoacyl-CoA + CO2 + CoA</text>
        <dbReference type="Rhea" id="RHEA:32727"/>
        <dbReference type="ChEBI" id="CHEBI:15378"/>
        <dbReference type="ChEBI" id="CHEBI:16526"/>
        <dbReference type="ChEBI" id="CHEBI:57287"/>
        <dbReference type="ChEBI" id="CHEBI:57384"/>
        <dbReference type="ChEBI" id="CHEBI:90725"/>
        <dbReference type="ChEBI" id="CHEBI:90736"/>
        <dbReference type="EC" id="2.3.1.199"/>
    </reaction>
</comment>
<dbReference type="Proteomes" id="UP000012073">
    <property type="component" value="Unassembled WGS sequence"/>
</dbReference>
<dbReference type="GeneID" id="17326153"/>
<dbReference type="PhylomeDB" id="R7QM39"/>
<feature type="transmembrane region" description="Helical" evidence="12">
    <location>
        <begin position="246"/>
        <end position="264"/>
    </location>
</feature>
<evidence type="ECO:0000256" key="8">
    <source>
        <dbReference type="ARBA" id="ARBA00023098"/>
    </source>
</evidence>
<keyword evidence="5 12" id="KW-0812">Transmembrane</keyword>
<dbReference type="GO" id="GO:0005789">
    <property type="term" value="C:endoplasmic reticulum membrane"/>
    <property type="evidence" value="ECO:0007669"/>
    <property type="project" value="TreeGrafter"/>
</dbReference>
<feature type="transmembrane region" description="Helical" evidence="12">
    <location>
        <begin position="71"/>
        <end position="92"/>
    </location>
</feature>
<dbReference type="AlphaFoldDB" id="R7QM39"/>
<evidence type="ECO:0000256" key="6">
    <source>
        <dbReference type="ARBA" id="ARBA00022832"/>
    </source>
</evidence>
<comment type="catalytic activity">
    <reaction evidence="12">
        <text>an acyl-CoA + malonyl-CoA + H(+) = a 3-oxoacyl-CoA + CO2 + CoA</text>
        <dbReference type="Rhea" id="RHEA:50252"/>
        <dbReference type="ChEBI" id="CHEBI:15378"/>
        <dbReference type="ChEBI" id="CHEBI:16526"/>
        <dbReference type="ChEBI" id="CHEBI:57287"/>
        <dbReference type="ChEBI" id="CHEBI:57384"/>
        <dbReference type="ChEBI" id="CHEBI:58342"/>
        <dbReference type="ChEBI" id="CHEBI:90726"/>
    </reaction>
    <physiologicalReaction direction="left-to-right" evidence="12">
        <dbReference type="Rhea" id="RHEA:50253"/>
    </physiologicalReaction>
</comment>
<dbReference type="STRING" id="2769.R7QM39"/>
<dbReference type="Gramene" id="CDF38531">
    <property type="protein sequence ID" value="CDF38531"/>
    <property type="gene ID" value="CHC_T00009084001"/>
</dbReference>
<keyword evidence="4 12" id="KW-0808">Transferase</keyword>
<evidence type="ECO:0000313" key="14">
    <source>
        <dbReference type="Proteomes" id="UP000012073"/>
    </source>
</evidence>
<evidence type="ECO:0000256" key="7">
    <source>
        <dbReference type="ARBA" id="ARBA00022989"/>
    </source>
</evidence>
<dbReference type="Pfam" id="PF01151">
    <property type="entry name" value="ELO"/>
    <property type="match status" value="1"/>
</dbReference>
<organism evidence="13 14">
    <name type="scientific">Chondrus crispus</name>
    <name type="common">Carrageen Irish moss</name>
    <name type="synonym">Polymorpha crispa</name>
    <dbReference type="NCBI Taxonomy" id="2769"/>
    <lineage>
        <taxon>Eukaryota</taxon>
        <taxon>Rhodophyta</taxon>
        <taxon>Florideophyceae</taxon>
        <taxon>Rhodymeniophycidae</taxon>
        <taxon>Gigartinales</taxon>
        <taxon>Gigartinaceae</taxon>
        <taxon>Chondrus</taxon>
    </lineage>
</organism>
<dbReference type="KEGG" id="ccp:CHC_T00009084001"/>
<evidence type="ECO:0000256" key="2">
    <source>
        <dbReference type="ARBA" id="ARBA00007263"/>
    </source>
</evidence>
<evidence type="ECO:0000256" key="4">
    <source>
        <dbReference type="ARBA" id="ARBA00022679"/>
    </source>
</evidence>
<evidence type="ECO:0000256" key="5">
    <source>
        <dbReference type="ARBA" id="ARBA00022692"/>
    </source>
</evidence>
<protein>
    <recommendedName>
        <fullName evidence="12">Elongation of fatty acids protein</fullName>
        <ecNumber evidence="12">2.3.1.-</ecNumber>
    </recommendedName>
</protein>
<dbReference type="EC" id="2.3.1.-" evidence="12"/>
<dbReference type="PANTHER" id="PTHR11157:SF134">
    <property type="entry name" value="ELONGATION OF FATTY ACIDS PROTEIN 1-RELATED"/>
    <property type="match status" value="1"/>
</dbReference>
<feature type="transmembrane region" description="Helical" evidence="12">
    <location>
        <begin position="121"/>
        <end position="141"/>
    </location>
</feature>
<dbReference type="InterPro" id="IPR002076">
    <property type="entry name" value="ELO_fam"/>
</dbReference>
<reference evidence="14" key="1">
    <citation type="journal article" date="2013" name="Proc. Natl. Acad. Sci. U.S.A.">
        <title>Genome structure and metabolic features in the red seaweed Chondrus crispus shed light on evolution of the Archaeplastida.</title>
        <authorList>
            <person name="Collen J."/>
            <person name="Porcel B."/>
            <person name="Carre W."/>
            <person name="Ball S.G."/>
            <person name="Chaparro C."/>
            <person name="Tonon T."/>
            <person name="Barbeyron T."/>
            <person name="Michel G."/>
            <person name="Noel B."/>
            <person name="Valentin K."/>
            <person name="Elias M."/>
            <person name="Artiguenave F."/>
            <person name="Arun A."/>
            <person name="Aury J.M."/>
            <person name="Barbosa-Neto J.F."/>
            <person name="Bothwell J.H."/>
            <person name="Bouget F.Y."/>
            <person name="Brillet L."/>
            <person name="Cabello-Hurtado F."/>
            <person name="Capella-Gutierrez S."/>
            <person name="Charrier B."/>
            <person name="Cladiere L."/>
            <person name="Cock J.M."/>
            <person name="Coelho S.M."/>
            <person name="Colleoni C."/>
            <person name="Czjzek M."/>
            <person name="Da Silva C."/>
            <person name="Delage L."/>
            <person name="Denoeud F."/>
            <person name="Deschamps P."/>
            <person name="Dittami S.M."/>
            <person name="Gabaldon T."/>
            <person name="Gachon C.M."/>
            <person name="Groisillier A."/>
            <person name="Herve C."/>
            <person name="Jabbari K."/>
            <person name="Katinka M."/>
            <person name="Kloareg B."/>
            <person name="Kowalczyk N."/>
            <person name="Labadie K."/>
            <person name="Leblanc C."/>
            <person name="Lopez P.J."/>
            <person name="McLachlan D.H."/>
            <person name="Meslet-Cladiere L."/>
            <person name="Moustafa A."/>
            <person name="Nehr Z."/>
            <person name="Nyvall Collen P."/>
            <person name="Panaud O."/>
            <person name="Partensky F."/>
            <person name="Poulain J."/>
            <person name="Rensing S.A."/>
            <person name="Rousvoal S."/>
            <person name="Samson G."/>
            <person name="Symeonidi A."/>
            <person name="Weissenbach J."/>
            <person name="Zambounis A."/>
            <person name="Wincker P."/>
            <person name="Boyen C."/>
        </authorList>
    </citation>
    <scope>NUCLEOTIDE SEQUENCE [LARGE SCALE GENOMIC DNA]</scope>
    <source>
        <strain evidence="14">cv. Stackhouse</strain>
    </source>
</reference>
<evidence type="ECO:0000256" key="11">
    <source>
        <dbReference type="ARBA" id="ARBA00047375"/>
    </source>
</evidence>
<evidence type="ECO:0000313" key="13">
    <source>
        <dbReference type="EMBL" id="CDF38531.1"/>
    </source>
</evidence>
<keyword evidence="8 12" id="KW-0443">Lipid metabolism</keyword>
<dbReference type="OMA" id="CRFPMGW"/>
<dbReference type="EMBL" id="HG001940">
    <property type="protein sequence ID" value="CDF38531.1"/>
    <property type="molecule type" value="Genomic_DNA"/>
</dbReference>
<comment type="similarity">
    <text evidence="2 12">Belongs to the ELO family.</text>
</comment>
<dbReference type="GO" id="GO:0034625">
    <property type="term" value="P:fatty acid elongation, monounsaturated fatty acid"/>
    <property type="evidence" value="ECO:0007669"/>
    <property type="project" value="TreeGrafter"/>
</dbReference>